<evidence type="ECO:0000256" key="1">
    <source>
        <dbReference type="SAM" id="MobiDB-lite"/>
    </source>
</evidence>
<dbReference type="KEGG" id="tpla:ElP_45570"/>
<feature type="region of interest" description="Disordered" evidence="1">
    <location>
        <begin position="1"/>
        <end position="25"/>
    </location>
</feature>
<feature type="region of interest" description="Disordered" evidence="1">
    <location>
        <begin position="171"/>
        <end position="206"/>
    </location>
</feature>
<evidence type="ECO:0000313" key="4">
    <source>
        <dbReference type="EMBL" id="QDV36629.1"/>
    </source>
</evidence>
<accession>A0A518H6W0</accession>
<protein>
    <recommendedName>
        <fullName evidence="3">DUF4190 domain-containing protein</fullName>
    </recommendedName>
</protein>
<organism evidence="4 5">
    <name type="scientific">Tautonia plasticadhaerens</name>
    <dbReference type="NCBI Taxonomy" id="2527974"/>
    <lineage>
        <taxon>Bacteria</taxon>
        <taxon>Pseudomonadati</taxon>
        <taxon>Planctomycetota</taxon>
        <taxon>Planctomycetia</taxon>
        <taxon>Isosphaerales</taxon>
        <taxon>Isosphaeraceae</taxon>
        <taxon>Tautonia</taxon>
    </lineage>
</organism>
<dbReference type="AlphaFoldDB" id="A0A518H6W0"/>
<dbReference type="Pfam" id="PF13828">
    <property type="entry name" value="DUF4190"/>
    <property type="match status" value="1"/>
</dbReference>
<keyword evidence="2" id="KW-1133">Transmembrane helix</keyword>
<feature type="transmembrane region" description="Helical" evidence="2">
    <location>
        <begin position="83"/>
        <end position="103"/>
    </location>
</feature>
<dbReference type="OrthoDB" id="162810at2"/>
<dbReference type="InterPro" id="IPR025241">
    <property type="entry name" value="DUF4190"/>
</dbReference>
<keyword evidence="2" id="KW-0472">Membrane</keyword>
<evidence type="ECO:0000259" key="3">
    <source>
        <dbReference type="Pfam" id="PF13828"/>
    </source>
</evidence>
<feature type="transmembrane region" description="Helical" evidence="2">
    <location>
        <begin position="33"/>
        <end position="62"/>
    </location>
</feature>
<sequence>MHPDWHDDSQAVHPDFEDIPARSKGEPESTERLAVVSLVAGIAGFFLPVVGPVTAIVSGHVARDEIRKSRGRLGGDALAKTGLILGYVWVGLSLLLIGVVATVTTSLARRAQTHAVGTPHGLGTPPRIQAVTPASAETPGFEFHTIEVPHFPEFEDVETLRLPSGVNVQRSGQSIRIDQDGRDTRTEVIAPPSPLAPPEAPEPDCR</sequence>
<keyword evidence="2" id="KW-0812">Transmembrane</keyword>
<feature type="domain" description="DUF4190" evidence="3">
    <location>
        <begin position="33"/>
        <end position="96"/>
    </location>
</feature>
<feature type="compositionally biased region" description="Basic and acidic residues" evidence="1">
    <location>
        <begin position="177"/>
        <end position="186"/>
    </location>
</feature>
<dbReference type="EMBL" id="CP036426">
    <property type="protein sequence ID" value="QDV36629.1"/>
    <property type="molecule type" value="Genomic_DNA"/>
</dbReference>
<evidence type="ECO:0000256" key="2">
    <source>
        <dbReference type="SAM" id="Phobius"/>
    </source>
</evidence>
<gene>
    <name evidence="4" type="ORF">ElP_45570</name>
</gene>
<proteinExistence type="predicted"/>
<keyword evidence="5" id="KW-1185">Reference proteome</keyword>
<reference evidence="4 5" key="1">
    <citation type="submission" date="2019-02" db="EMBL/GenBank/DDBJ databases">
        <title>Deep-cultivation of Planctomycetes and their phenomic and genomic characterization uncovers novel biology.</title>
        <authorList>
            <person name="Wiegand S."/>
            <person name="Jogler M."/>
            <person name="Boedeker C."/>
            <person name="Pinto D."/>
            <person name="Vollmers J."/>
            <person name="Rivas-Marin E."/>
            <person name="Kohn T."/>
            <person name="Peeters S.H."/>
            <person name="Heuer A."/>
            <person name="Rast P."/>
            <person name="Oberbeckmann S."/>
            <person name="Bunk B."/>
            <person name="Jeske O."/>
            <person name="Meyerdierks A."/>
            <person name="Storesund J.E."/>
            <person name="Kallscheuer N."/>
            <person name="Luecker S."/>
            <person name="Lage O.M."/>
            <person name="Pohl T."/>
            <person name="Merkel B.J."/>
            <person name="Hornburger P."/>
            <person name="Mueller R.-W."/>
            <person name="Bruemmer F."/>
            <person name="Labrenz M."/>
            <person name="Spormann A.M."/>
            <person name="Op den Camp H."/>
            <person name="Overmann J."/>
            <person name="Amann R."/>
            <person name="Jetten M.S.M."/>
            <person name="Mascher T."/>
            <person name="Medema M.H."/>
            <person name="Devos D.P."/>
            <person name="Kaster A.-K."/>
            <person name="Ovreas L."/>
            <person name="Rohde M."/>
            <person name="Galperin M.Y."/>
            <person name="Jogler C."/>
        </authorList>
    </citation>
    <scope>NUCLEOTIDE SEQUENCE [LARGE SCALE GENOMIC DNA]</scope>
    <source>
        <strain evidence="4 5">ElP</strain>
    </source>
</reference>
<evidence type="ECO:0000313" key="5">
    <source>
        <dbReference type="Proteomes" id="UP000317835"/>
    </source>
</evidence>
<name>A0A518H6W0_9BACT</name>
<dbReference type="RefSeq" id="WP_145273193.1">
    <property type="nucleotide sequence ID" value="NZ_CP036426.1"/>
</dbReference>
<feature type="compositionally biased region" description="Pro residues" evidence="1">
    <location>
        <begin position="191"/>
        <end position="200"/>
    </location>
</feature>
<dbReference type="Proteomes" id="UP000317835">
    <property type="component" value="Chromosome"/>
</dbReference>